<feature type="region of interest" description="Disordered" evidence="1">
    <location>
        <begin position="158"/>
        <end position="179"/>
    </location>
</feature>
<accession>A4J0N5</accession>
<dbReference type="AlphaFoldDB" id="A4J0N5"/>
<feature type="compositionally biased region" description="Polar residues" evidence="1">
    <location>
        <begin position="161"/>
        <end position="170"/>
    </location>
</feature>
<proteinExistence type="predicted"/>
<dbReference type="KEGG" id="drm:Dred_0088"/>
<sequence length="179" mass="19737">MEEKSSNRLASNLEQLVSRMESIHFQRSSELDQVSGVLGNMDKLVDVLSRVELQRQAEHQLIDQVNRLNEVVESLSGQETVSKREVPVEDTLRKVIKGVKVTGKVMDIVAGSLGVMFDSIVATVKVPERQNTTRSSKEQVDLASVLAPLGGILQGLLGTESVENSQSNRQAKPDEKKEE</sequence>
<dbReference type="STRING" id="349161.Dred_0088"/>
<organism evidence="2 3">
    <name type="scientific">Desulforamulus reducens (strain ATCC BAA-1160 / DSM 100696 / MI-1)</name>
    <name type="common">Desulfotomaculum reducens</name>
    <dbReference type="NCBI Taxonomy" id="349161"/>
    <lineage>
        <taxon>Bacteria</taxon>
        <taxon>Bacillati</taxon>
        <taxon>Bacillota</taxon>
        <taxon>Clostridia</taxon>
        <taxon>Eubacteriales</taxon>
        <taxon>Peptococcaceae</taxon>
        <taxon>Desulforamulus</taxon>
    </lineage>
</organism>
<dbReference type="EMBL" id="CP000612">
    <property type="protein sequence ID" value="ABO48638.1"/>
    <property type="molecule type" value="Genomic_DNA"/>
</dbReference>
<evidence type="ECO:0000313" key="3">
    <source>
        <dbReference type="Proteomes" id="UP000001556"/>
    </source>
</evidence>
<dbReference type="eggNOG" id="ENOG5033ASE">
    <property type="taxonomic scope" value="Bacteria"/>
</dbReference>
<dbReference type="HOGENOM" id="CLU_1515536_0_0_9"/>
<dbReference type="Proteomes" id="UP000001556">
    <property type="component" value="Chromosome"/>
</dbReference>
<evidence type="ECO:0000256" key="1">
    <source>
        <dbReference type="SAM" id="MobiDB-lite"/>
    </source>
</evidence>
<dbReference type="OrthoDB" id="1786900at2"/>
<reference evidence="2 3" key="1">
    <citation type="submission" date="2007-03" db="EMBL/GenBank/DDBJ databases">
        <title>Complete sequence of Desulfotomaculum reducens MI-1.</title>
        <authorList>
            <consortium name="US DOE Joint Genome Institute"/>
            <person name="Copeland A."/>
            <person name="Lucas S."/>
            <person name="Lapidus A."/>
            <person name="Barry K."/>
            <person name="Detter J.C."/>
            <person name="Glavina del Rio T."/>
            <person name="Hammon N."/>
            <person name="Israni S."/>
            <person name="Dalin E."/>
            <person name="Tice H."/>
            <person name="Pitluck S."/>
            <person name="Sims D."/>
            <person name="Brettin T."/>
            <person name="Bruce D."/>
            <person name="Han C."/>
            <person name="Tapia R."/>
            <person name="Schmutz J."/>
            <person name="Larimer F."/>
            <person name="Land M."/>
            <person name="Hauser L."/>
            <person name="Kyrpides N."/>
            <person name="Kim E."/>
            <person name="Tebo B.M."/>
            <person name="Richardson P."/>
        </authorList>
    </citation>
    <scope>NUCLEOTIDE SEQUENCE [LARGE SCALE GENOMIC DNA]</scope>
    <source>
        <strain evidence="2 3">MI-1</strain>
    </source>
</reference>
<keyword evidence="3" id="KW-1185">Reference proteome</keyword>
<name>A4J0N5_DESRM</name>
<evidence type="ECO:0000313" key="2">
    <source>
        <dbReference type="EMBL" id="ABO48638.1"/>
    </source>
</evidence>
<gene>
    <name evidence="2" type="ordered locus">Dred_0088</name>
</gene>
<dbReference type="RefSeq" id="WP_011876482.1">
    <property type="nucleotide sequence ID" value="NC_009253.1"/>
</dbReference>
<protein>
    <submittedName>
        <fullName evidence="2">Uncharacterized protein</fullName>
    </submittedName>
</protein>